<evidence type="ECO:0000256" key="3">
    <source>
        <dbReference type="ARBA" id="ARBA00022989"/>
    </source>
</evidence>
<reference evidence="8 9" key="1">
    <citation type="submission" date="2019-03" db="EMBL/GenBank/DDBJ databases">
        <title>Genomic analyses of the natural microbiome of Caenorhabditis elegans.</title>
        <authorList>
            <person name="Samuel B."/>
        </authorList>
    </citation>
    <scope>NUCLEOTIDE SEQUENCE [LARGE SCALE GENOMIC DNA]</scope>
    <source>
        <strain evidence="8 9">JUb102</strain>
    </source>
</reference>
<feature type="transmembrane region" description="Helical" evidence="5">
    <location>
        <begin position="209"/>
        <end position="229"/>
    </location>
</feature>
<keyword evidence="5" id="KW-1003">Cell membrane</keyword>
<dbReference type="GO" id="GO:0012505">
    <property type="term" value="C:endomembrane system"/>
    <property type="evidence" value="ECO:0007669"/>
    <property type="project" value="UniProtKB-SubCell"/>
</dbReference>
<accession>A0A4R3NP84</accession>
<feature type="transmembrane region" description="Helical" evidence="5">
    <location>
        <begin position="170"/>
        <end position="189"/>
    </location>
</feature>
<evidence type="ECO:0000313" key="9">
    <source>
        <dbReference type="Proteomes" id="UP000295055"/>
    </source>
</evidence>
<feature type="transmembrane region" description="Helical" evidence="5">
    <location>
        <begin position="139"/>
        <end position="158"/>
    </location>
</feature>
<comment type="function">
    <text evidence="5">NDH-1 shuttles electrons from NADH, via FMN and iron-sulfur (Fe-S) centers, to quinones in the respiratory chain. The immediate electron acceptor for the enzyme in this species is believed to be ubiquinone. Couples the redox reaction to proton translocation (for every two electrons transferred, four hydrogen ions are translocated across the cytoplasmic membrane), and thus conserves the redox energy in a proton gradient.</text>
</comment>
<organism evidence="8 9">
    <name type="scientific">Providencia alcalifaciens</name>
    <dbReference type="NCBI Taxonomy" id="126385"/>
    <lineage>
        <taxon>Bacteria</taxon>
        <taxon>Pseudomonadati</taxon>
        <taxon>Pseudomonadota</taxon>
        <taxon>Gammaproteobacteria</taxon>
        <taxon>Enterobacterales</taxon>
        <taxon>Morganellaceae</taxon>
        <taxon>Providencia</taxon>
    </lineage>
</organism>
<feature type="transmembrane region" description="Helical" evidence="5">
    <location>
        <begin position="389"/>
        <end position="412"/>
    </location>
</feature>
<name>A0A4R3NP84_9GAMM</name>
<keyword evidence="5" id="KW-0874">Quinone</keyword>
<keyword evidence="2 5" id="KW-0812">Transmembrane</keyword>
<dbReference type="HAMAP" id="MF_00445">
    <property type="entry name" value="NDH1_NuoN_1"/>
    <property type="match status" value="1"/>
</dbReference>
<keyword evidence="5" id="KW-0520">NAD</keyword>
<dbReference type="NCBIfam" id="TIGR01770">
    <property type="entry name" value="NDH_I_N"/>
    <property type="match status" value="1"/>
</dbReference>
<dbReference type="PANTHER" id="PTHR22773">
    <property type="entry name" value="NADH DEHYDROGENASE"/>
    <property type="match status" value="1"/>
</dbReference>
<feature type="transmembrane region" description="Helical" evidence="5">
    <location>
        <begin position="84"/>
        <end position="104"/>
    </location>
</feature>
<dbReference type="GO" id="GO:0005886">
    <property type="term" value="C:plasma membrane"/>
    <property type="evidence" value="ECO:0007669"/>
    <property type="project" value="UniProtKB-SubCell"/>
</dbReference>
<keyword evidence="4 5" id="KW-0472">Membrane</keyword>
<dbReference type="Proteomes" id="UP000295055">
    <property type="component" value="Unassembled WGS sequence"/>
</dbReference>
<protein>
    <recommendedName>
        <fullName evidence="5">NADH-quinone oxidoreductase subunit N</fullName>
        <ecNumber evidence="5">7.1.1.-</ecNumber>
    </recommendedName>
    <alternativeName>
        <fullName evidence="5">NADH dehydrogenase I subunit N</fullName>
    </alternativeName>
    <alternativeName>
        <fullName evidence="5">NDH-1 subunit N</fullName>
    </alternativeName>
</protein>
<dbReference type="AlphaFoldDB" id="A0A4R3NP84"/>
<evidence type="ECO:0000256" key="5">
    <source>
        <dbReference type="HAMAP-Rule" id="MF_00445"/>
    </source>
</evidence>
<dbReference type="NCBIfam" id="NF004439">
    <property type="entry name" value="PRK05777.1-1"/>
    <property type="match status" value="1"/>
</dbReference>
<gene>
    <name evidence="5" type="primary">nuoN</name>
    <name evidence="8" type="ORF">EC835_102216</name>
</gene>
<sequence>MTITTLELLAMLPLILSGLTAVIVMLSIAWRRDHLTSAAITVVGFLLTFVSLIWVNGYAIPTPVGEEALLPRAVTSLLLVDGFALFYSGLVLIAGMGTAIFAYHWLEGFNDNKEEFYLLLSIAVTGGVLLGMSNHMASMFIGIELISIPLFGLVAYTFERSRTLEAGIKYMVLSAAASSFLLFGIALLYAESGSLSFSVVGQSLANSSIHAPLILVGLGMMIVGFGFKLSLFPFQLWTPDVYQGAPAPVAAFLATGSKIAIFAVLVRIFLEAPITHVDGIAQTDTLLAVVGVIAIASILFGNLLALTQKSAKRLLGYSSIAHMGYLLVTLVAMRVDAQLAQVTIAIYLVSYLLASLGAFGVVSVISSPYRGDDQDDFSAFRGLFWHKPVLAMVMTVMMLSLAGIPITLGFIGKFYAILSAVYAQLWWLTGAVVVGSALGLFYYLRFMASLYSRDAEHADRYTGPEKMTLGTVFAALCAIAVIVFGLWPQPIIDIATSTLPALS</sequence>
<comment type="similarity">
    <text evidence="5">Belongs to the complex I subunit 2 family.</text>
</comment>
<feature type="transmembrane region" description="Helical" evidence="5">
    <location>
        <begin position="116"/>
        <end position="133"/>
    </location>
</feature>
<feature type="transmembrane region" description="Helical" evidence="5">
    <location>
        <begin position="424"/>
        <end position="446"/>
    </location>
</feature>
<proteinExistence type="inferred from homology"/>
<evidence type="ECO:0000256" key="4">
    <source>
        <dbReference type="ARBA" id="ARBA00023136"/>
    </source>
</evidence>
<dbReference type="GO" id="GO:0048038">
    <property type="term" value="F:quinone binding"/>
    <property type="evidence" value="ECO:0007669"/>
    <property type="project" value="UniProtKB-KW"/>
</dbReference>
<comment type="caution">
    <text evidence="8">The sequence shown here is derived from an EMBL/GenBank/DDBJ whole genome shotgun (WGS) entry which is preliminary data.</text>
</comment>
<evidence type="ECO:0000313" key="8">
    <source>
        <dbReference type="EMBL" id="TCT36763.1"/>
    </source>
</evidence>
<dbReference type="GO" id="GO:0050136">
    <property type="term" value="F:NADH dehydrogenase (quinone) (non-electrogenic) activity"/>
    <property type="evidence" value="ECO:0007669"/>
    <property type="project" value="UniProtKB-UniRule"/>
</dbReference>
<keyword evidence="5" id="KW-0830">Ubiquinone</keyword>
<keyword evidence="3 5" id="KW-1133">Transmembrane helix</keyword>
<feature type="transmembrane region" description="Helical" evidence="5">
    <location>
        <begin position="285"/>
        <end position="307"/>
    </location>
</feature>
<comment type="subcellular location">
    <subcellularLocation>
        <location evidence="5">Cell membrane</location>
        <topology evidence="5">Multi-pass membrane protein</topology>
    </subcellularLocation>
    <subcellularLocation>
        <location evidence="1">Endomembrane system</location>
        <topology evidence="1">Multi-pass membrane protein</topology>
    </subcellularLocation>
    <subcellularLocation>
        <location evidence="6">Membrane</location>
        <topology evidence="6">Multi-pass membrane protein</topology>
    </subcellularLocation>
</comment>
<dbReference type="GO" id="GO:0042773">
    <property type="term" value="P:ATP synthesis coupled electron transport"/>
    <property type="evidence" value="ECO:0007669"/>
    <property type="project" value="InterPro"/>
</dbReference>
<feature type="transmembrane region" description="Helical" evidence="5">
    <location>
        <begin position="467"/>
        <end position="487"/>
    </location>
</feature>
<dbReference type="OrthoDB" id="9768329at2"/>
<dbReference type="EMBL" id="SMAS01000002">
    <property type="protein sequence ID" value="TCT36763.1"/>
    <property type="molecule type" value="Genomic_DNA"/>
</dbReference>
<dbReference type="GO" id="GO:0008137">
    <property type="term" value="F:NADH dehydrogenase (ubiquinone) activity"/>
    <property type="evidence" value="ECO:0007669"/>
    <property type="project" value="InterPro"/>
</dbReference>
<feature type="domain" description="NADH:quinone oxidoreductase/Mrp antiporter transmembrane" evidence="7">
    <location>
        <begin position="133"/>
        <end position="438"/>
    </location>
</feature>
<dbReference type="Pfam" id="PF00361">
    <property type="entry name" value="Proton_antipo_M"/>
    <property type="match status" value="1"/>
</dbReference>
<feature type="transmembrane region" description="Helical" evidence="5">
    <location>
        <begin position="35"/>
        <end position="55"/>
    </location>
</feature>
<dbReference type="EC" id="7.1.1.-" evidence="5"/>
<feature type="transmembrane region" description="Helical" evidence="5">
    <location>
        <begin position="344"/>
        <end position="369"/>
    </location>
</feature>
<keyword evidence="5" id="KW-0813">Transport</keyword>
<comment type="subunit">
    <text evidence="5">NDH-1 is composed of 13 different subunits. Subunits NuoA, H, J, K, L, M, N constitute the membrane sector of the complex.</text>
</comment>
<evidence type="ECO:0000256" key="6">
    <source>
        <dbReference type="RuleBase" id="RU000320"/>
    </source>
</evidence>
<evidence type="ECO:0000256" key="2">
    <source>
        <dbReference type="ARBA" id="ARBA00022692"/>
    </source>
</evidence>
<dbReference type="RefSeq" id="WP_132495436.1">
    <property type="nucleotide sequence ID" value="NZ_JAWQER010000048.1"/>
</dbReference>
<feature type="transmembrane region" description="Helical" evidence="5">
    <location>
        <begin position="249"/>
        <end position="270"/>
    </location>
</feature>
<dbReference type="InterPro" id="IPR010096">
    <property type="entry name" value="NADH-Q_OxRdtase_suN/2"/>
</dbReference>
<evidence type="ECO:0000256" key="1">
    <source>
        <dbReference type="ARBA" id="ARBA00004127"/>
    </source>
</evidence>
<keyword evidence="5" id="KW-1278">Translocase</keyword>
<comment type="catalytic activity">
    <reaction evidence="5">
        <text>a quinone + NADH + 5 H(+)(in) = a quinol + NAD(+) + 4 H(+)(out)</text>
        <dbReference type="Rhea" id="RHEA:57888"/>
        <dbReference type="ChEBI" id="CHEBI:15378"/>
        <dbReference type="ChEBI" id="CHEBI:24646"/>
        <dbReference type="ChEBI" id="CHEBI:57540"/>
        <dbReference type="ChEBI" id="CHEBI:57945"/>
        <dbReference type="ChEBI" id="CHEBI:132124"/>
    </reaction>
</comment>
<dbReference type="InterPro" id="IPR001750">
    <property type="entry name" value="ND/Mrp_TM"/>
</dbReference>
<evidence type="ECO:0000259" key="7">
    <source>
        <dbReference type="Pfam" id="PF00361"/>
    </source>
</evidence>
<feature type="transmembrane region" description="Helical" evidence="5">
    <location>
        <begin position="314"/>
        <end position="332"/>
    </location>
</feature>
<feature type="transmembrane region" description="Helical" evidence="5">
    <location>
        <begin position="6"/>
        <end position="28"/>
    </location>
</feature>